<comment type="caution">
    <text evidence="14">The sequence shown here is derived from an EMBL/GenBank/DDBJ whole genome shotgun (WGS) entry which is preliminary data.</text>
</comment>
<dbReference type="InterPro" id="IPR020751">
    <property type="entry name" value="aa-tRNA-synth_I_codon-bd_sub2"/>
</dbReference>
<evidence type="ECO:0000256" key="6">
    <source>
        <dbReference type="ARBA" id="ARBA00022741"/>
    </source>
</evidence>
<comment type="subunit">
    <text evidence="3 11">Monomer.</text>
</comment>
<comment type="catalytic activity">
    <reaction evidence="10 11">
        <text>tRNA(Glu) + L-glutamate + ATP = L-glutamyl-tRNA(Glu) + AMP + diphosphate</text>
        <dbReference type="Rhea" id="RHEA:23540"/>
        <dbReference type="Rhea" id="RHEA-COMP:9663"/>
        <dbReference type="Rhea" id="RHEA-COMP:9680"/>
        <dbReference type="ChEBI" id="CHEBI:29985"/>
        <dbReference type="ChEBI" id="CHEBI:30616"/>
        <dbReference type="ChEBI" id="CHEBI:33019"/>
        <dbReference type="ChEBI" id="CHEBI:78442"/>
        <dbReference type="ChEBI" id="CHEBI:78520"/>
        <dbReference type="ChEBI" id="CHEBI:456215"/>
        <dbReference type="EC" id="6.1.1.17"/>
    </reaction>
</comment>
<keyword evidence="4 11" id="KW-0963">Cytoplasm</keyword>
<keyword evidence="6 11" id="KW-0547">Nucleotide-binding</keyword>
<comment type="similarity">
    <text evidence="2 11">Belongs to the class-I aminoacyl-tRNA synthetase family. Glutamate--tRNA ligase type 1 subfamily.</text>
</comment>
<evidence type="ECO:0000256" key="11">
    <source>
        <dbReference type="HAMAP-Rule" id="MF_00022"/>
    </source>
</evidence>
<dbReference type="OrthoDB" id="9807503at2"/>
<keyword evidence="5 11" id="KW-0436">Ligase</keyword>
<dbReference type="PROSITE" id="PS00178">
    <property type="entry name" value="AA_TRNA_LIGASE_I"/>
    <property type="match status" value="1"/>
</dbReference>
<dbReference type="InterPro" id="IPR000924">
    <property type="entry name" value="Glu/Gln-tRNA-synth"/>
</dbReference>
<dbReference type="SUPFAM" id="SSF48163">
    <property type="entry name" value="An anticodon-binding domain of class I aminoacyl-tRNA synthetases"/>
    <property type="match status" value="1"/>
</dbReference>
<dbReference type="Gene3D" id="3.40.50.620">
    <property type="entry name" value="HUPs"/>
    <property type="match status" value="1"/>
</dbReference>
<dbReference type="InterPro" id="IPR008925">
    <property type="entry name" value="aa_tRNA-synth_I_cd-bd_sf"/>
</dbReference>
<evidence type="ECO:0000313" key="15">
    <source>
        <dbReference type="Proteomes" id="UP000298246"/>
    </source>
</evidence>
<evidence type="ECO:0000259" key="13">
    <source>
        <dbReference type="Pfam" id="PF19269"/>
    </source>
</evidence>
<dbReference type="InterPro" id="IPR045462">
    <property type="entry name" value="aa-tRNA-synth_I_cd-bd"/>
</dbReference>
<evidence type="ECO:0000256" key="2">
    <source>
        <dbReference type="ARBA" id="ARBA00007894"/>
    </source>
</evidence>
<dbReference type="GO" id="GO:0000049">
    <property type="term" value="F:tRNA binding"/>
    <property type="evidence" value="ECO:0007669"/>
    <property type="project" value="InterPro"/>
</dbReference>
<feature type="binding site" evidence="11">
    <location>
        <position position="255"/>
    </location>
    <ligand>
        <name>ATP</name>
        <dbReference type="ChEBI" id="CHEBI:30616"/>
    </ligand>
</feature>
<dbReference type="SUPFAM" id="SSF52374">
    <property type="entry name" value="Nucleotidylyl transferase"/>
    <property type="match status" value="1"/>
</dbReference>
<dbReference type="EMBL" id="MYFO01000034">
    <property type="protein sequence ID" value="TFE84459.1"/>
    <property type="molecule type" value="Genomic_DNA"/>
</dbReference>
<dbReference type="InterPro" id="IPR004527">
    <property type="entry name" value="Glu-tRNA-ligase_bac/mito"/>
</dbReference>
<dbReference type="Pfam" id="PF00749">
    <property type="entry name" value="tRNA-synt_1c"/>
    <property type="match status" value="1"/>
</dbReference>
<dbReference type="PANTHER" id="PTHR43311:SF2">
    <property type="entry name" value="GLUTAMATE--TRNA LIGASE, MITOCHONDRIAL-RELATED"/>
    <property type="match status" value="1"/>
</dbReference>
<dbReference type="InterPro" id="IPR014729">
    <property type="entry name" value="Rossmann-like_a/b/a_fold"/>
</dbReference>
<dbReference type="PANTHER" id="PTHR43311">
    <property type="entry name" value="GLUTAMATE--TRNA LIGASE"/>
    <property type="match status" value="1"/>
</dbReference>
<dbReference type="GO" id="GO:0005829">
    <property type="term" value="C:cytosol"/>
    <property type="evidence" value="ECO:0007669"/>
    <property type="project" value="TreeGrafter"/>
</dbReference>
<dbReference type="GO" id="GO:0006424">
    <property type="term" value="P:glutamyl-tRNA aminoacylation"/>
    <property type="evidence" value="ECO:0007669"/>
    <property type="project" value="UniProtKB-UniRule"/>
</dbReference>
<dbReference type="PRINTS" id="PR00987">
    <property type="entry name" value="TRNASYNTHGLU"/>
</dbReference>
<evidence type="ECO:0000256" key="10">
    <source>
        <dbReference type="ARBA" id="ARBA00048351"/>
    </source>
</evidence>
<dbReference type="InterPro" id="IPR001412">
    <property type="entry name" value="aa-tRNA-synth_I_CS"/>
</dbReference>
<evidence type="ECO:0000259" key="12">
    <source>
        <dbReference type="Pfam" id="PF00749"/>
    </source>
</evidence>
<dbReference type="HAMAP" id="MF_00022">
    <property type="entry name" value="Glu_tRNA_synth_type1"/>
    <property type="match status" value="1"/>
</dbReference>
<evidence type="ECO:0000256" key="5">
    <source>
        <dbReference type="ARBA" id="ARBA00022598"/>
    </source>
</evidence>
<accession>A0A4Y8PU98</accession>
<evidence type="ECO:0000313" key="14">
    <source>
        <dbReference type="EMBL" id="TFE84459.1"/>
    </source>
</evidence>
<dbReference type="InterPro" id="IPR033910">
    <property type="entry name" value="GluRS_core"/>
</dbReference>
<dbReference type="RefSeq" id="WP_134756033.1">
    <property type="nucleotide sequence ID" value="NZ_MYFO02000022.1"/>
</dbReference>
<keyword evidence="15" id="KW-1185">Reference proteome</keyword>
<feature type="short sequence motif" description="'KMSKS' region" evidence="11">
    <location>
        <begin position="252"/>
        <end position="256"/>
    </location>
</feature>
<keyword evidence="7 11" id="KW-0067">ATP-binding</keyword>
<protein>
    <recommendedName>
        <fullName evidence="11">Glutamate--tRNA ligase</fullName>
        <ecNumber evidence="11">6.1.1.17</ecNumber>
    </recommendedName>
    <alternativeName>
        <fullName evidence="11">Glutamyl-tRNA synthetase</fullName>
        <shortName evidence="11">GluRS</shortName>
    </alternativeName>
</protein>
<proteinExistence type="inferred from homology"/>
<comment type="caution">
    <text evidence="11">Lacks conserved residue(s) required for the propagation of feature annotation.</text>
</comment>
<dbReference type="GO" id="GO:0008270">
    <property type="term" value="F:zinc ion binding"/>
    <property type="evidence" value="ECO:0007669"/>
    <property type="project" value="InterPro"/>
</dbReference>
<evidence type="ECO:0000256" key="4">
    <source>
        <dbReference type="ARBA" id="ARBA00022490"/>
    </source>
</evidence>
<feature type="domain" description="Glutamyl/glutaminyl-tRNA synthetase class Ib catalytic" evidence="12">
    <location>
        <begin position="5"/>
        <end position="323"/>
    </location>
</feature>
<dbReference type="CDD" id="cd00808">
    <property type="entry name" value="GluRS_core"/>
    <property type="match status" value="1"/>
</dbReference>
<dbReference type="GO" id="GO:0004818">
    <property type="term" value="F:glutamate-tRNA ligase activity"/>
    <property type="evidence" value="ECO:0007669"/>
    <property type="project" value="UniProtKB-UniRule"/>
</dbReference>
<dbReference type="NCBIfam" id="TIGR00464">
    <property type="entry name" value="gltX_bact"/>
    <property type="match status" value="1"/>
</dbReference>
<organism evidence="14 15">
    <name type="scientific">Paenibacillus athensensis</name>
    <dbReference type="NCBI Taxonomy" id="1967502"/>
    <lineage>
        <taxon>Bacteria</taxon>
        <taxon>Bacillati</taxon>
        <taxon>Bacillota</taxon>
        <taxon>Bacilli</taxon>
        <taxon>Bacillales</taxon>
        <taxon>Paenibacillaceae</taxon>
        <taxon>Paenibacillus</taxon>
    </lineage>
</organism>
<evidence type="ECO:0000256" key="9">
    <source>
        <dbReference type="ARBA" id="ARBA00023146"/>
    </source>
</evidence>
<feature type="domain" description="Aminoacyl-tRNA synthetase class I anticodon-binding" evidence="13">
    <location>
        <begin position="337"/>
        <end position="482"/>
    </location>
</feature>
<dbReference type="FunFam" id="1.10.10.350:FF:000002">
    <property type="entry name" value="Glutamate--tRNA ligase"/>
    <property type="match status" value="1"/>
</dbReference>
<comment type="function">
    <text evidence="11">Catalyzes the attachment of glutamate to tRNA(Glu) in a two-step reaction: glutamate is first activated by ATP to form Glu-AMP and then transferred to the acceptor end of tRNA(Glu).</text>
</comment>
<dbReference type="GO" id="GO:0005524">
    <property type="term" value="F:ATP binding"/>
    <property type="evidence" value="ECO:0007669"/>
    <property type="project" value="UniProtKB-UniRule"/>
</dbReference>
<evidence type="ECO:0000256" key="7">
    <source>
        <dbReference type="ARBA" id="ARBA00022840"/>
    </source>
</evidence>
<dbReference type="Pfam" id="PF19269">
    <property type="entry name" value="Anticodon_2"/>
    <property type="match status" value="1"/>
</dbReference>
<evidence type="ECO:0000256" key="1">
    <source>
        <dbReference type="ARBA" id="ARBA00004496"/>
    </source>
</evidence>
<dbReference type="InterPro" id="IPR049940">
    <property type="entry name" value="GluQ/Sye"/>
</dbReference>
<keyword evidence="9 11" id="KW-0030">Aminoacyl-tRNA synthetase</keyword>
<name>A0A4Y8PU98_9BACL</name>
<dbReference type="FunFam" id="3.40.50.620:FF:000007">
    <property type="entry name" value="Glutamate--tRNA ligase"/>
    <property type="match status" value="1"/>
</dbReference>
<keyword evidence="8 11" id="KW-0648">Protein biosynthesis</keyword>
<feature type="short sequence motif" description="'HIGH' region" evidence="11">
    <location>
        <begin position="11"/>
        <end position="21"/>
    </location>
</feature>
<dbReference type="Gene3D" id="1.10.10.350">
    <property type="match status" value="1"/>
</dbReference>
<dbReference type="Proteomes" id="UP000298246">
    <property type="component" value="Unassembled WGS sequence"/>
</dbReference>
<dbReference type="EC" id="6.1.1.17" evidence="11"/>
<dbReference type="AlphaFoldDB" id="A0A4Y8PU98"/>
<reference evidence="14 15" key="1">
    <citation type="submission" date="2017-03" db="EMBL/GenBank/DDBJ databases">
        <title>Isolation of Levoglucosan Utilizing Bacteria.</title>
        <authorList>
            <person name="Arya A.S."/>
        </authorList>
    </citation>
    <scope>NUCLEOTIDE SEQUENCE [LARGE SCALE GENOMIC DNA]</scope>
    <source>
        <strain evidence="14 15">MEC069</strain>
    </source>
</reference>
<gene>
    <name evidence="11" type="primary">gltX</name>
    <name evidence="14" type="ORF">B5M42_19895</name>
</gene>
<sequence>MTTTLRVRYAPSPTGHLHIGGARTALFDYLLARSQGGAFVIRFEDTDQTRHVESGIGNQLDGLKWLGLSWDESVDVGGPYGPYRQTERLDLYRPFTERLLAEGHAYGCYCTEQELEAERAEQEARGEMPRYSGKCRSLTPEQIAAYEAEGRKPSVRFRVPEDRTFAFEDRVRGHVEFDSNGIGDFIIVRPDGIPTYNFAVVLDDHLMKINLVVRGEEHLSNTPRQMMMYEALGLDIPQFAHLALILNQDRKKMSKRDESIVQFIQQYQELGYLPEAVVNFIALLGWSPVGEEEFFTLEELAAQFDLNRVSKSPAVFDMDKLNWMNNHYLKKAPLERVVDLCRPHLERAGLLADGSPAQADDWLSALVGLNQERMRYAAEIVELSQLFFRDELTVEEEAAAILREEHVPTVLRCFLQQVEQAEAFTAEAIPALVKQVQKETGFKGKQLFMPIRAALTGQVHGPDLNASLYLLGQEKVARRLQSLL</sequence>
<evidence type="ECO:0000256" key="3">
    <source>
        <dbReference type="ARBA" id="ARBA00011245"/>
    </source>
</evidence>
<dbReference type="InterPro" id="IPR020058">
    <property type="entry name" value="Glu/Gln-tRNA-synth_Ib_cat-dom"/>
</dbReference>
<evidence type="ECO:0000256" key="8">
    <source>
        <dbReference type="ARBA" id="ARBA00022917"/>
    </source>
</evidence>
<comment type="subcellular location">
    <subcellularLocation>
        <location evidence="1 11">Cytoplasm</location>
    </subcellularLocation>
</comment>